<feature type="domain" description="Tf2-1-like SH3-like" evidence="1">
    <location>
        <begin position="22"/>
        <end position="81"/>
    </location>
</feature>
<protein>
    <recommendedName>
        <fullName evidence="1">Tf2-1-like SH3-like domain-containing protein</fullName>
    </recommendedName>
</protein>
<proteinExistence type="predicted"/>
<dbReference type="GeneTree" id="ENSGT01150000289656"/>
<reference evidence="3" key="1">
    <citation type="submission" date="2012-01" db="EMBL/GenBank/DDBJ databases">
        <title>The Genome Sequence of Oreochromis niloticus (Nile Tilapia).</title>
        <authorList>
            <consortium name="Broad Institute Genome Assembly Team"/>
            <consortium name="Broad Institute Sequencing Platform"/>
            <person name="Di Palma F."/>
            <person name="Johnson J."/>
            <person name="Lander E.S."/>
            <person name="Lindblad-Toh K."/>
        </authorList>
    </citation>
    <scope>NUCLEOTIDE SEQUENCE [LARGE SCALE GENOMIC DNA]</scope>
</reference>
<dbReference type="PANTHER" id="PTHR46148:SF52">
    <property type="entry name" value="OS04G0603800 PROTEIN"/>
    <property type="match status" value="1"/>
</dbReference>
<dbReference type="InParanoid" id="A0A669EY60"/>
<evidence type="ECO:0000313" key="3">
    <source>
        <dbReference type="Proteomes" id="UP000005207"/>
    </source>
</evidence>
<keyword evidence="3" id="KW-1185">Reference proteome</keyword>
<evidence type="ECO:0000313" key="2">
    <source>
        <dbReference type="Ensembl" id="ENSONIP00000075827.1"/>
    </source>
</evidence>
<sequence length="158" mass="17614">VHCQVLESLLTSDWSLSQPLPGDCVWLSTRHLRLRTESRKLTPRFIGPYEITARLNPVTYRLRLLSAMKVHPVFHVSQLKRRVTSPLAPPSPAGVGGSSIWWTGLVTVPEERSWVPSRFILDPSLISDFRRSRPGLSGAGLRGEGPVRHNCLPVPTHG</sequence>
<dbReference type="Proteomes" id="UP000005207">
    <property type="component" value="Linkage group LG5"/>
</dbReference>
<accession>A0A669EY60</accession>
<dbReference type="OMA" id="GGSSIWW"/>
<name>A0A669EY60_ORENI</name>
<organism evidence="2 3">
    <name type="scientific">Oreochromis niloticus</name>
    <name type="common">Nile tilapia</name>
    <name type="synonym">Tilapia nilotica</name>
    <dbReference type="NCBI Taxonomy" id="8128"/>
    <lineage>
        <taxon>Eukaryota</taxon>
        <taxon>Metazoa</taxon>
        <taxon>Chordata</taxon>
        <taxon>Craniata</taxon>
        <taxon>Vertebrata</taxon>
        <taxon>Euteleostomi</taxon>
        <taxon>Actinopterygii</taxon>
        <taxon>Neopterygii</taxon>
        <taxon>Teleostei</taxon>
        <taxon>Neoteleostei</taxon>
        <taxon>Acanthomorphata</taxon>
        <taxon>Ovalentaria</taxon>
        <taxon>Cichlomorphae</taxon>
        <taxon>Cichliformes</taxon>
        <taxon>Cichlidae</taxon>
        <taxon>African cichlids</taxon>
        <taxon>Pseudocrenilabrinae</taxon>
        <taxon>Oreochromini</taxon>
        <taxon>Oreochromis</taxon>
    </lineage>
</organism>
<dbReference type="Pfam" id="PF24626">
    <property type="entry name" value="SH3_Tf2-1"/>
    <property type="match status" value="1"/>
</dbReference>
<dbReference type="Ensembl" id="ENSONIT00000054895.1">
    <property type="protein sequence ID" value="ENSONIP00000075827.1"/>
    <property type="gene ID" value="ENSONIG00000029375.1"/>
</dbReference>
<reference evidence="2" key="2">
    <citation type="submission" date="2025-08" db="UniProtKB">
        <authorList>
            <consortium name="Ensembl"/>
        </authorList>
    </citation>
    <scope>IDENTIFICATION</scope>
</reference>
<reference evidence="2" key="3">
    <citation type="submission" date="2025-09" db="UniProtKB">
        <authorList>
            <consortium name="Ensembl"/>
        </authorList>
    </citation>
    <scope>IDENTIFICATION</scope>
</reference>
<dbReference type="InterPro" id="IPR056924">
    <property type="entry name" value="SH3_Tf2-1"/>
</dbReference>
<dbReference type="AlphaFoldDB" id="A0A669EY60"/>
<evidence type="ECO:0000259" key="1">
    <source>
        <dbReference type="Pfam" id="PF24626"/>
    </source>
</evidence>
<dbReference type="PANTHER" id="PTHR46148">
    <property type="entry name" value="CHROMO DOMAIN-CONTAINING PROTEIN"/>
    <property type="match status" value="1"/>
</dbReference>